<evidence type="ECO:0000256" key="3">
    <source>
        <dbReference type="ARBA" id="ARBA00022833"/>
    </source>
</evidence>
<reference evidence="8 9" key="1">
    <citation type="journal article" date="2019" name="Genome Biol. Evol.">
        <title>Nanopore Sequencing Significantly Improves Genome Assembly of the Protozoan Parasite Trypanosoma cruzi.</title>
        <authorList>
            <person name="Diaz-Viraque F."/>
            <person name="Pita S."/>
            <person name="Greif G."/>
            <person name="de Souza R.C.M."/>
            <person name="Iraola G."/>
            <person name="Robello C."/>
        </authorList>
    </citation>
    <scope>NUCLEOTIDE SEQUENCE [LARGE SCALE GENOMIC DNA]</scope>
    <source>
        <strain evidence="8 9">Berenice</strain>
    </source>
</reference>
<keyword evidence="6" id="KW-1133">Transmembrane helix</keyword>
<protein>
    <recommendedName>
        <fullName evidence="7">C3H1-type domain-containing protein</fullName>
    </recommendedName>
</protein>
<accession>A0A7J6YK39</accession>
<dbReference type="SMART" id="SM00356">
    <property type="entry name" value="ZnF_C3H1"/>
    <property type="match status" value="1"/>
</dbReference>
<dbReference type="GO" id="GO:0008270">
    <property type="term" value="F:zinc ion binding"/>
    <property type="evidence" value="ECO:0007669"/>
    <property type="project" value="UniProtKB-KW"/>
</dbReference>
<dbReference type="EMBL" id="JABDHM010000001">
    <property type="protein sequence ID" value="KAF5226600.1"/>
    <property type="molecule type" value="Genomic_DNA"/>
</dbReference>
<dbReference type="PROSITE" id="PS50103">
    <property type="entry name" value="ZF_C3H1"/>
    <property type="match status" value="1"/>
</dbReference>
<name>A0A7J6YK39_TRYCR</name>
<evidence type="ECO:0000256" key="1">
    <source>
        <dbReference type="ARBA" id="ARBA00022723"/>
    </source>
</evidence>
<gene>
    <name evidence="8" type="ORF">ECC02_000101</name>
</gene>
<dbReference type="PROSITE" id="PS51257">
    <property type="entry name" value="PROKAR_LIPOPROTEIN"/>
    <property type="match status" value="1"/>
</dbReference>
<feature type="zinc finger region" description="C3H1-type" evidence="4">
    <location>
        <begin position="108"/>
        <end position="136"/>
    </location>
</feature>
<dbReference type="InterPro" id="IPR036855">
    <property type="entry name" value="Znf_CCCH_sf"/>
</dbReference>
<keyword evidence="2 4" id="KW-0863">Zinc-finger</keyword>
<dbReference type="Gene3D" id="4.10.1000.10">
    <property type="entry name" value="Zinc finger, CCCH-type"/>
    <property type="match status" value="1"/>
</dbReference>
<evidence type="ECO:0000313" key="9">
    <source>
        <dbReference type="Proteomes" id="UP000583944"/>
    </source>
</evidence>
<evidence type="ECO:0000256" key="4">
    <source>
        <dbReference type="PROSITE-ProRule" id="PRU00723"/>
    </source>
</evidence>
<organism evidence="8 9">
    <name type="scientific">Trypanosoma cruzi</name>
    <dbReference type="NCBI Taxonomy" id="5693"/>
    <lineage>
        <taxon>Eukaryota</taxon>
        <taxon>Discoba</taxon>
        <taxon>Euglenozoa</taxon>
        <taxon>Kinetoplastea</taxon>
        <taxon>Metakinetoplastina</taxon>
        <taxon>Trypanosomatida</taxon>
        <taxon>Trypanosomatidae</taxon>
        <taxon>Trypanosoma</taxon>
        <taxon>Schizotrypanum</taxon>
    </lineage>
</organism>
<dbReference type="VEuPathDB" id="TriTrypDB:BCY84_01036"/>
<comment type="caution">
    <text evidence="8">The sequence shown here is derived from an EMBL/GenBank/DDBJ whole genome shotgun (WGS) entry which is preliminary data.</text>
</comment>
<dbReference type="AlphaFoldDB" id="A0A7J6YK39"/>
<keyword evidence="6" id="KW-0472">Membrane</keyword>
<evidence type="ECO:0000256" key="6">
    <source>
        <dbReference type="SAM" id="Phobius"/>
    </source>
</evidence>
<dbReference type="Proteomes" id="UP000583944">
    <property type="component" value="Unassembled WGS sequence"/>
</dbReference>
<dbReference type="VEuPathDB" id="TriTrypDB:ECC02_000101"/>
<dbReference type="Pfam" id="PF00642">
    <property type="entry name" value="zf-CCCH"/>
    <property type="match status" value="1"/>
</dbReference>
<evidence type="ECO:0000313" key="8">
    <source>
        <dbReference type="EMBL" id="KAF5226600.1"/>
    </source>
</evidence>
<keyword evidence="1 4" id="KW-0479">Metal-binding</keyword>
<proteinExistence type="predicted"/>
<dbReference type="InterPro" id="IPR000571">
    <property type="entry name" value="Znf_CCCH"/>
</dbReference>
<feature type="region of interest" description="Disordered" evidence="5">
    <location>
        <begin position="49"/>
        <end position="102"/>
    </location>
</feature>
<dbReference type="SUPFAM" id="SSF90229">
    <property type="entry name" value="CCCH zinc finger"/>
    <property type="match status" value="1"/>
</dbReference>
<evidence type="ECO:0000256" key="2">
    <source>
        <dbReference type="ARBA" id="ARBA00022771"/>
    </source>
</evidence>
<evidence type="ECO:0000256" key="5">
    <source>
        <dbReference type="SAM" id="MobiDB-lite"/>
    </source>
</evidence>
<keyword evidence="6" id="KW-0812">Transmembrane</keyword>
<feature type="domain" description="C3H1-type" evidence="7">
    <location>
        <begin position="108"/>
        <end position="136"/>
    </location>
</feature>
<feature type="compositionally biased region" description="Basic residues" evidence="5">
    <location>
        <begin position="55"/>
        <end position="70"/>
    </location>
</feature>
<feature type="transmembrane region" description="Helical" evidence="6">
    <location>
        <begin position="12"/>
        <end position="33"/>
    </location>
</feature>
<feature type="compositionally biased region" description="Polar residues" evidence="5">
    <location>
        <begin position="84"/>
        <end position="99"/>
    </location>
</feature>
<sequence>MCSSSAKWAHWDFFFFSNFHLSFFFSAFFPLFFSCHTYTHLPPLPAMEQKVGDRTKKKKVKGQGNKRHGLRAQQIHTERGEMWKSTSSKTMSDNSTTHSKTRDTNYSKFRTRVCRNYSMGITCPFGERCAFSHGEPDKSHVRTEEAELPPPPPYPEGVHAEIMLPPAYPSRFRHDPYGPEGFVVVAKELFSVDRIQRSQPLGRLYT</sequence>
<evidence type="ECO:0000259" key="7">
    <source>
        <dbReference type="PROSITE" id="PS50103"/>
    </source>
</evidence>
<keyword evidence="3 4" id="KW-0862">Zinc</keyword>